<gene>
    <name evidence="1" type="ordered locus">Pyrfu_1656</name>
</gene>
<protein>
    <submittedName>
        <fullName evidence="1">Uncharacterized protein</fullName>
    </submittedName>
</protein>
<dbReference type="eggNOG" id="arCOG06081">
    <property type="taxonomic scope" value="Archaea"/>
</dbReference>
<dbReference type="STRING" id="694429.Pyrfu_1656"/>
<keyword evidence="2" id="KW-1185">Reference proteome</keyword>
<proteinExistence type="predicted"/>
<organism evidence="1 2">
    <name type="scientific">Pyrolobus fumarii (strain DSM 11204 / 1A)</name>
    <dbReference type="NCBI Taxonomy" id="694429"/>
    <lineage>
        <taxon>Archaea</taxon>
        <taxon>Thermoproteota</taxon>
        <taxon>Thermoprotei</taxon>
        <taxon>Desulfurococcales</taxon>
        <taxon>Pyrodictiaceae</taxon>
        <taxon>Pyrolobus</taxon>
    </lineage>
</organism>
<reference evidence="1 2" key="1">
    <citation type="journal article" date="2011" name="Stand. Genomic Sci.">
        <title>Complete genome sequence of the hyperthermophilic chemolithoautotroph Pyrolobus fumarii type strain (1A).</title>
        <authorList>
            <person name="Anderson I."/>
            <person name="Goker M."/>
            <person name="Nolan M."/>
            <person name="Lucas S."/>
            <person name="Hammon N."/>
            <person name="Deshpande S."/>
            <person name="Cheng J.F."/>
            <person name="Tapia R."/>
            <person name="Han C."/>
            <person name="Goodwin L."/>
            <person name="Pitluck S."/>
            <person name="Huntemann M."/>
            <person name="Liolios K."/>
            <person name="Ivanova N."/>
            <person name="Pagani I."/>
            <person name="Mavromatis K."/>
            <person name="Ovchinikova G."/>
            <person name="Pati A."/>
            <person name="Chen A."/>
            <person name="Palaniappan K."/>
            <person name="Land M."/>
            <person name="Hauser L."/>
            <person name="Brambilla E.M."/>
            <person name="Huber H."/>
            <person name="Yasawong M."/>
            <person name="Rohde M."/>
            <person name="Spring S."/>
            <person name="Abt B."/>
            <person name="Sikorski J."/>
            <person name="Wirth R."/>
            <person name="Detter J.C."/>
            <person name="Woyke T."/>
            <person name="Bristow J."/>
            <person name="Eisen J.A."/>
            <person name="Markowitz V."/>
            <person name="Hugenholtz P."/>
            <person name="Kyrpides N.C."/>
            <person name="Klenk H.P."/>
            <person name="Lapidus A."/>
        </authorList>
    </citation>
    <scope>NUCLEOTIDE SEQUENCE [LARGE SCALE GENOMIC DNA]</scope>
    <source>
        <strain evidence="2">DSM 11204 / 1A</strain>
    </source>
</reference>
<name>G0ECE2_PYRF1</name>
<dbReference type="RefSeq" id="WP_014027189.1">
    <property type="nucleotide sequence ID" value="NC_015931.1"/>
</dbReference>
<dbReference type="HOGENOM" id="CLU_2476149_0_0_2"/>
<evidence type="ECO:0000313" key="2">
    <source>
        <dbReference type="Proteomes" id="UP000001037"/>
    </source>
</evidence>
<dbReference type="EMBL" id="CP002838">
    <property type="protein sequence ID" value="AEM39512.1"/>
    <property type="molecule type" value="Genomic_DNA"/>
</dbReference>
<evidence type="ECO:0000313" key="1">
    <source>
        <dbReference type="EMBL" id="AEM39512.1"/>
    </source>
</evidence>
<dbReference type="OrthoDB" id="15379at2157"/>
<dbReference type="InParanoid" id="G0ECE2"/>
<accession>G0ECE2</accession>
<sequence length="87" mass="10358">MAKRKRVVRLFFNTFYEDLARRIEEELSRRYEGVKFTRSRVLPEFYYVEISVSNSSDLERIRVEVEELVKKLGGDLVFGVKAYTVET</sequence>
<dbReference type="GeneID" id="11138845"/>
<dbReference type="AlphaFoldDB" id="G0ECE2"/>
<dbReference type="Proteomes" id="UP000001037">
    <property type="component" value="Chromosome"/>
</dbReference>
<dbReference type="KEGG" id="pfm:Pyrfu_1656"/>